<sequence length="614" mass="72871">MTKNKSNKLIEIKDKNWSLFKNYFIKNYYEIRDINFKNLIYIDLKTTIIFLLIVVLNILLNNNEVEFTIKFPSLENCITTVEILMRTIVVFLSIIFSFSLLSFQLFNKYFGRFAFYDFFKKSHLKVMFTLFILNLSFLIYTFNYLKTCLIDNHFRTYGKLIFIESILFSLILVISIFPVMINLLSSSQSRINLKRLFNSITDESILSTQSFYSEKIDEEDYETNSFEIITEISSVAIKDFDRSSFEIITKNIYIKFLEISKDEKCLEIKRGLYSKFRDVLEDLFSYALKEKNSFAMNKILQARFGIEKEVILTNLIIDYQDKYNGWGFNFDFEDFYNKAFQSNEEIICVEIVDLYRDFFTEIIRVKFPDTFKFDFEKPYENLIETSIVSTNYSLIEKFVKSSGHSKKTLILKTLSNLFQTLDLIILESNNHNDTKNYLLQVNNRHKEKFLKALIEDAQIKNIEFSNYPYGIATTSEFSKLNSSIILKSQLNSFDYFFQKNVLNNLVMNNLEASAFHLINLYENDKVKSKLLLKLIIEKFDYIRGLIKENDSIERKDVYIKLNKYLGYIMNGFEQKVDDTELIEMLSNVNSKFEYLEKFKIEIKEIGYIQDNSFF</sequence>
<evidence type="ECO:0000313" key="3">
    <source>
        <dbReference type="Proteomes" id="UP001621713"/>
    </source>
</evidence>
<evidence type="ECO:0008006" key="4">
    <source>
        <dbReference type="Google" id="ProtNLM"/>
    </source>
</evidence>
<gene>
    <name evidence="2" type="ORF">V3467_11145</name>
</gene>
<evidence type="ECO:0000256" key="1">
    <source>
        <dbReference type="SAM" id="Phobius"/>
    </source>
</evidence>
<reference evidence="2 3" key="1">
    <citation type="submission" date="2024-02" db="EMBL/GenBank/DDBJ databases">
        <title>Comparative Genomic Analysis of Flavobacterium Species Causing Columnaris Disease of Freshwater Fish in Thailand: Insights into Virulence and Resistance Mechanisms.</title>
        <authorList>
            <person name="Nguyen D."/>
            <person name="Chokmangmeepisarn P."/>
            <person name="Khianchaikhan K."/>
            <person name="Morishita M."/>
            <person name="Bunnoy A."/>
            <person name="Rodkhum C."/>
        </authorList>
    </citation>
    <scope>NUCLEOTIDE SEQUENCE [LARGE SCALE GENOMIC DNA]</scope>
    <source>
        <strain evidence="2 3">PCBSB2203</strain>
    </source>
</reference>
<dbReference type="RefSeq" id="WP_405345548.1">
    <property type="nucleotide sequence ID" value="NZ_JAZHOJ010000025.1"/>
</dbReference>
<evidence type="ECO:0000313" key="2">
    <source>
        <dbReference type="EMBL" id="MFK7004401.1"/>
    </source>
</evidence>
<dbReference type="Proteomes" id="UP001621713">
    <property type="component" value="Unassembled WGS sequence"/>
</dbReference>
<keyword evidence="1" id="KW-1133">Transmembrane helix</keyword>
<feature type="transmembrane region" description="Helical" evidence="1">
    <location>
        <begin position="165"/>
        <end position="185"/>
    </location>
</feature>
<dbReference type="EMBL" id="JAZHOJ010000025">
    <property type="protein sequence ID" value="MFK7004401.1"/>
    <property type="molecule type" value="Genomic_DNA"/>
</dbReference>
<feature type="transmembrane region" description="Helical" evidence="1">
    <location>
        <begin position="126"/>
        <end position="145"/>
    </location>
</feature>
<organism evidence="2 3">
    <name type="scientific">Flavobacterium covae</name>
    <dbReference type="NCBI Taxonomy" id="2906076"/>
    <lineage>
        <taxon>Bacteria</taxon>
        <taxon>Pseudomonadati</taxon>
        <taxon>Bacteroidota</taxon>
        <taxon>Flavobacteriia</taxon>
        <taxon>Flavobacteriales</taxon>
        <taxon>Flavobacteriaceae</taxon>
        <taxon>Flavobacterium</taxon>
    </lineage>
</organism>
<feature type="transmembrane region" description="Helical" evidence="1">
    <location>
        <begin position="39"/>
        <end position="60"/>
    </location>
</feature>
<comment type="caution">
    <text evidence="2">The sequence shown here is derived from an EMBL/GenBank/DDBJ whole genome shotgun (WGS) entry which is preliminary data.</text>
</comment>
<keyword evidence="3" id="KW-1185">Reference proteome</keyword>
<name>A0ABW8PII4_9FLAO</name>
<proteinExistence type="predicted"/>
<accession>A0ABW8PII4</accession>
<protein>
    <recommendedName>
        <fullName evidence="4">DUF2254 domain-containing protein</fullName>
    </recommendedName>
</protein>
<keyword evidence="1" id="KW-0472">Membrane</keyword>
<keyword evidence="1" id="KW-0812">Transmembrane</keyword>
<feature type="transmembrane region" description="Helical" evidence="1">
    <location>
        <begin position="83"/>
        <end position="106"/>
    </location>
</feature>